<dbReference type="InterPro" id="IPR011989">
    <property type="entry name" value="ARM-like"/>
</dbReference>
<dbReference type="Pfam" id="PF25267">
    <property type="entry name" value="TANGO6_N"/>
    <property type="match status" value="1"/>
</dbReference>
<feature type="non-terminal residue" evidence="5">
    <location>
        <position position="1"/>
    </location>
</feature>
<feature type="region of interest" description="Disordered" evidence="2">
    <location>
        <begin position="364"/>
        <end position="414"/>
    </location>
</feature>
<reference evidence="5 6" key="1">
    <citation type="submission" date="2013-11" db="EMBL/GenBank/DDBJ databases">
        <title>Opisthorchis viverrini - life in the bile duct.</title>
        <authorList>
            <person name="Young N.D."/>
            <person name="Nagarajan N."/>
            <person name="Lin S.J."/>
            <person name="Korhonen P.K."/>
            <person name="Jex A.R."/>
            <person name="Hall R.S."/>
            <person name="Safavi-Hemami H."/>
            <person name="Kaewkong W."/>
            <person name="Bertrand D."/>
            <person name="Gao S."/>
            <person name="Seet Q."/>
            <person name="Wongkham S."/>
            <person name="Teh B.T."/>
            <person name="Wongkham C."/>
            <person name="Intapan P.M."/>
            <person name="Maleewong W."/>
            <person name="Yang X."/>
            <person name="Hu M."/>
            <person name="Wang Z."/>
            <person name="Hofmann A."/>
            <person name="Sternberg P.W."/>
            <person name="Tan P."/>
            <person name="Wang J."/>
            <person name="Gasser R.B."/>
        </authorList>
    </citation>
    <scope>NUCLEOTIDE SEQUENCE [LARGE SCALE GENOMIC DNA]</scope>
</reference>
<dbReference type="PANTHER" id="PTHR20959">
    <property type="entry name" value="TRANSPORT AND GOLGI ORGANIZATION PROTEIN 6 FAMILY MEMBER"/>
    <property type="match status" value="1"/>
</dbReference>
<name>A0A074ZJN8_OPIVI</name>
<dbReference type="InterPro" id="IPR016024">
    <property type="entry name" value="ARM-type_fold"/>
</dbReference>
<evidence type="ECO:0000313" key="6">
    <source>
        <dbReference type="Proteomes" id="UP000054324"/>
    </source>
</evidence>
<dbReference type="RefSeq" id="XP_009170247.1">
    <property type="nucleotide sequence ID" value="XM_009171983.1"/>
</dbReference>
<evidence type="ECO:0000259" key="4">
    <source>
        <dbReference type="Pfam" id="PF25267"/>
    </source>
</evidence>
<feature type="domain" description="TANGO6 N-terminal" evidence="4">
    <location>
        <begin position="1246"/>
        <end position="1425"/>
    </location>
</feature>
<feature type="region of interest" description="Disordered" evidence="2">
    <location>
        <begin position="1066"/>
        <end position="1117"/>
    </location>
</feature>
<evidence type="ECO:0000256" key="2">
    <source>
        <dbReference type="SAM" id="MobiDB-lite"/>
    </source>
</evidence>
<evidence type="ECO:0000313" key="5">
    <source>
        <dbReference type="EMBL" id="KER26002.1"/>
    </source>
</evidence>
<dbReference type="InterPro" id="IPR039600">
    <property type="entry name" value="TANGO6/Rtp1"/>
</dbReference>
<accession>A0A074ZJN8</accession>
<comment type="similarity">
    <text evidence="1">Belongs to the Tango6 family.</text>
</comment>
<dbReference type="GeneID" id="20328254"/>
<dbReference type="Gene3D" id="1.25.10.10">
    <property type="entry name" value="Leucine-rich Repeat Variant"/>
    <property type="match status" value="1"/>
</dbReference>
<dbReference type="GO" id="GO:0009306">
    <property type="term" value="P:protein secretion"/>
    <property type="evidence" value="ECO:0007669"/>
    <property type="project" value="TreeGrafter"/>
</dbReference>
<sequence>DVSSDEQNVGEVRSHWNANQKGRRIDAQSIWLPLMSALRQADQHDALSVALDLLGIDVWCVSETRIRDASKVFELTAPSVSIRFRLRTSGDPEAAVAGCVRVDIVQSHRMEITLFDWIPVDNHLRAVRLATSVRESHKLLDVCQSYLLTPQLIVAPTPSDWFYDTECPVKHVASYVNRFVPDLNALLVKFEKETLRLLTSDENPGVSHCTLVPIRPELPTLYIRAQLAVSVFSPRVGMQMTATVSALMSRLIICKTDIPNVSLSVPLCPENDVSNASLSSEKKIMDTTVRVNDVIRVRLSAVSLHPNVVLLRGNLIGVLSSDADPVPMLASKDLHNSGDGGDSLFAKARKRRKAISPDVLKSNEEMVTIKSEPEPEQWIQKKRPFTENEQPVDMSSADSSDVIEPPKKKKRKSELELSSSVVGSLIKLALPASSDGVHVSAEDYKVIVETPVSHTSSKSSPTTNQHDALSVAMDLLGIDVWCVSETRIRDASKVFELTAPSVSIRFRLRTSGDPEAAVAGCVRVDIVQSHRMEITLFDWIPVDNHLRAVRLATSVRESHKLLDVCQSYLLTPQLIVAPTPSDWFYDTECPVKHVASYVNRFVPDLNALLVKFEKETLRLLTSDENPGVSHCTLVPIRPELPTLYIRAQLAVSVFSPRVGMQMTATVSALMSRLIICKTDIPNVSLSVPLCPENDVSNASLSSEKIMDTTVRVNDVIRVRLSAVSLHPNVVLLRGNLIGVLSSDADPVPMLASKDLHNSGDGGDSLFAKARKRRKAISPDVLKSNEEMVTIKSEPEPEQWIQKKRPFTENEQPVDMSSADSSDVIEPPKKKKRKSELELSSSVVGSLIKLALPASSDGVHVSAEDYKVIVETPHVASYVNRFVPDLNALLVKFEKETLRLLTSDENPGVSHCTLVPIRPELPTLYIRAQLAVSVFSPRVGMQMTATVSALMSRLIICKTDIPNVSLSVPLCPENDVSNASLSSEKKIMDTTVRVNDVIRVRLSAVSLHPNVVLLRGNLIGVLSSDADPVPMLASKDLHNSGDGGDSLFAKARKRRKAISPDVLKSNEEMITIKSEPEPEQWIQKKRPFTENEQPVDMSSADSSDVIEPPKKKKRKSELELSSSVVGSLIKLALPASSDGVHVSAEDYKVIVETPVSHTSSKSSPTTTMSQAIVDLITCLIPQAHSPTSNPSAELALCVQSYTERAGQIGDLSGELSDKEVHEAFCLCCIDYLERVSRISSELATSGDLLFSVAREQQLRKCLEFLICLGVYPMLDNGVGLPLSMRLDSVAYNCPNQSRCPDRCTKLLKVARCLIFLRESKLVQLNRLMSPGVFLGDLITCLVQIAHGPVGLAPTVDGQLLSEQRKASAEARKQLWKLLCDLPRHVAMKELLILQGGATGVVKVKGSVQLPSAPRWLQKICGGLLSRLLVRPYGFTQAPARSGVKDLLLATASLAPGVISSTSSAGCINSLDPRLQPAVAQALASIFTTTPSFLIKPAEQSVGVVQLDYNSAIAAQILELFDLKEQRQFNTSTDQNKMSDSLIQFAYLVALTTAHEFCTRYPDLGKQLYLSPLIGMLRRLVIRPDDVSTPTVAETSTVPDLTDECELVTAAELRKILDVLRDLLAVPTPSQTVLLEALELSQPLFCLLVQIKADSDDVDTNPEFSFQSSQSTNQTSSLKSLLLGILSRLLSCVTESRSGHLNIIRQWLELPPTTLSFVTQSNSTTDTLENRPLTICPVHPRLKFRPPQLVRVMDDEQNLDRSDYRAVLTREGVPITHQPEMLTPLVSVIIDMLQFVNPRQAKPNESNGRSVPHSQIITACATDGDVAKRELPTISADLFISLIADLNDNLRPLIQRPSPEVGILPFNEVGDISVEKSAKTGILSSLLAAAMLDCLGDQIWPDEPEQVVNLLEMTLSRLYMLMSRRIEAEMEELLLETLSQILGILAFYTQRLKPGETNITDQFGRLLPILSDMETEIRANSVVASRAQLELLHCLRVMLATRGAVDLTNSKVDSVQPDPTALKSPSPDRIISEANHNVIEEILPSDSQTSSAVNGEEPLDPELEEAFEQLKDPLVPVRGHALISLSRLLESRHKCTIGKEERIFQVLFHHLSDEDSYVYLNAIRGLAALGHSLTDRTLTALLDRFRQLCIPVSGKEPSQQTSHNSRVEFILKLGEAIMRILRDLGYMAPKYRTQVLHCMTVGSRDTEPLVRAASLSNVTELCRLLRHAMGPIVYEIFYLIELHLTQDHSPSVRQAAANLARAFFLEEQLPDWLAPDVIRDLNRLLSNRSKIERDPCVLEQLEAALGQLDKCTRSSVFLKPLTPESLLKEIRISRPF</sequence>
<dbReference type="CTD" id="20328254"/>
<organism evidence="5 6">
    <name type="scientific">Opisthorchis viverrini</name>
    <name type="common">Southeast Asian liver fluke</name>
    <dbReference type="NCBI Taxonomy" id="6198"/>
    <lineage>
        <taxon>Eukaryota</taxon>
        <taxon>Metazoa</taxon>
        <taxon>Spiralia</taxon>
        <taxon>Lophotrochozoa</taxon>
        <taxon>Platyhelminthes</taxon>
        <taxon>Trematoda</taxon>
        <taxon>Digenea</taxon>
        <taxon>Opisthorchiida</taxon>
        <taxon>Opisthorchiata</taxon>
        <taxon>Opisthorchiidae</taxon>
        <taxon>Opisthorchis</taxon>
    </lineage>
</organism>
<dbReference type="Proteomes" id="UP000054324">
    <property type="component" value="Unassembled WGS sequence"/>
</dbReference>
<evidence type="ECO:0000256" key="1">
    <source>
        <dbReference type="ARBA" id="ARBA00005724"/>
    </source>
</evidence>
<feature type="region of interest" description="Disordered" evidence="2">
    <location>
        <begin position="785"/>
        <end position="835"/>
    </location>
</feature>
<gene>
    <name evidence="5" type="ORF">T265_14088</name>
</gene>
<dbReference type="Pfam" id="PF10363">
    <property type="entry name" value="RTP1_C1"/>
    <property type="match status" value="1"/>
</dbReference>
<dbReference type="OrthoDB" id="39591at2759"/>
<feature type="domain" description="RNA polymerase II assembly factor Rtp1 C-terminal" evidence="3">
    <location>
        <begin position="2062"/>
        <end position="2184"/>
    </location>
</feature>
<dbReference type="InterPro" id="IPR057347">
    <property type="entry name" value="TANGO6_N"/>
</dbReference>
<dbReference type="InterPro" id="IPR019451">
    <property type="entry name" value="Rtp1_C1"/>
</dbReference>
<evidence type="ECO:0000259" key="3">
    <source>
        <dbReference type="Pfam" id="PF10363"/>
    </source>
</evidence>
<keyword evidence="6" id="KW-1185">Reference proteome</keyword>
<protein>
    <submittedName>
        <fullName evidence="5">Uncharacterized protein</fullName>
    </submittedName>
</protein>
<dbReference type="PANTHER" id="PTHR20959:SF1">
    <property type="entry name" value="TRANSPORT AND GOLGI ORGANIZATION PROTEIN 6 HOMOLOG"/>
    <property type="match status" value="1"/>
</dbReference>
<dbReference type="EMBL" id="KL596759">
    <property type="protein sequence ID" value="KER26002.1"/>
    <property type="molecule type" value="Genomic_DNA"/>
</dbReference>
<proteinExistence type="inferred from homology"/>
<dbReference type="KEGG" id="ovi:T265_14088"/>
<dbReference type="SUPFAM" id="SSF48371">
    <property type="entry name" value="ARM repeat"/>
    <property type="match status" value="1"/>
</dbReference>